<feature type="coiled-coil region" evidence="4">
    <location>
        <begin position="33"/>
        <end position="114"/>
    </location>
</feature>
<dbReference type="SUPFAM" id="SSF46579">
    <property type="entry name" value="Prefoldin"/>
    <property type="match status" value="1"/>
</dbReference>
<dbReference type="OMA" id="KFGRAIN"/>
<comment type="similarity">
    <text evidence="1 3">Belongs to the prefoldin subunit beta family.</text>
</comment>
<comment type="caution">
    <text evidence="5">The sequence shown here is derived from an EMBL/GenBank/DDBJ whole genome shotgun (WGS) entry which is preliminary data.</text>
</comment>
<protein>
    <recommendedName>
        <fullName evidence="3">Prefoldin subunit 4</fullName>
    </recommendedName>
</protein>
<gene>
    <name evidence="5" type="ORF">ABB37_05336</name>
</gene>
<dbReference type="Pfam" id="PF01920">
    <property type="entry name" value="Prefoldin_2"/>
    <property type="match status" value="1"/>
</dbReference>
<organism evidence="5 6">
    <name type="scientific">Leptomonas pyrrhocoris</name>
    <name type="common">Firebug parasite</name>
    <dbReference type="NCBI Taxonomy" id="157538"/>
    <lineage>
        <taxon>Eukaryota</taxon>
        <taxon>Discoba</taxon>
        <taxon>Euglenozoa</taxon>
        <taxon>Kinetoplastea</taxon>
        <taxon>Metakinetoplastina</taxon>
        <taxon>Trypanosomatida</taxon>
        <taxon>Trypanosomatidae</taxon>
        <taxon>Leishmaniinae</taxon>
        <taxon>Leptomonas</taxon>
    </lineage>
</organism>
<comment type="subunit">
    <text evidence="3">Heterohexamer of two PFD-alpha type and four PFD-beta type subunits.</text>
</comment>
<dbReference type="VEuPathDB" id="TriTrypDB:LpyrH10_10_1050"/>
<evidence type="ECO:0000256" key="1">
    <source>
        <dbReference type="ARBA" id="ARBA00008045"/>
    </source>
</evidence>
<dbReference type="PANTHER" id="PTHR21100">
    <property type="entry name" value="PREFOLDIN SUBUNIT 4"/>
    <property type="match status" value="1"/>
</dbReference>
<evidence type="ECO:0000313" key="6">
    <source>
        <dbReference type="Proteomes" id="UP000037923"/>
    </source>
</evidence>
<name>A0A0N0DUV8_LEPPY</name>
<dbReference type="GO" id="GO:0051082">
    <property type="term" value="F:unfolded protein binding"/>
    <property type="evidence" value="ECO:0007669"/>
    <property type="project" value="InterPro"/>
</dbReference>
<keyword evidence="2 3" id="KW-0143">Chaperone</keyword>
<evidence type="ECO:0000256" key="3">
    <source>
        <dbReference type="PIRNR" id="PIRNR016477"/>
    </source>
</evidence>
<dbReference type="AlphaFoldDB" id="A0A0N0DUV8"/>
<dbReference type="GO" id="GO:0016272">
    <property type="term" value="C:prefoldin complex"/>
    <property type="evidence" value="ECO:0007669"/>
    <property type="project" value="UniProtKB-UniRule"/>
</dbReference>
<evidence type="ECO:0000256" key="2">
    <source>
        <dbReference type="ARBA" id="ARBA00023186"/>
    </source>
</evidence>
<reference evidence="5 6" key="1">
    <citation type="submission" date="2015-07" db="EMBL/GenBank/DDBJ databases">
        <title>High-quality genome of monoxenous trypanosomatid Leptomonas pyrrhocoris.</title>
        <authorList>
            <person name="Flegontov P."/>
            <person name="Butenko A."/>
            <person name="Firsov S."/>
            <person name="Vlcek C."/>
            <person name="Logacheva M.D."/>
            <person name="Field M."/>
            <person name="Filatov D."/>
            <person name="Flegontova O."/>
            <person name="Gerasimov E."/>
            <person name="Jackson A.P."/>
            <person name="Kelly S."/>
            <person name="Opperdoes F."/>
            <person name="O'Reilly A."/>
            <person name="Votypka J."/>
            <person name="Yurchenko V."/>
            <person name="Lukes J."/>
        </authorList>
    </citation>
    <scope>NUCLEOTIDE SEQUENCE [LARGE SCALE GENOMIC DNA]</scope>
    <source>
        <strain evidence="5">H10</strain>
    </source>
</reference>
<dbReference type="GO" id="GO:0006457">
    <property type="term" value="P:protein folding"/>
    <property type="evidence" value="ECO:0007669"/>
    <property type="project" value="UniProtKB-UniRule"/>
</dbReference>
<dbReference type="PIRSF" id="PIRSF016477">
    <property type="entry name" value="Prefoldin_subunit_4"/>
    <property type="match status" value="1"/>
</dbReference>
<dbReference type="OrthoDB" id="10250441at2759"/>
<accession>A0A0N0DUV8</accession>
<comment type="function">
    <text evidence="3">Binds specifically to cytosolic chaperonin (c-CPN) and transfers target proteins to it. Binds to nascent polypeptide chain and promotes folding in an environment in which there are many competing pathways for nonnative proteins.</text>
</comment>
<evidence type="ECO:0000313" key="5">
    <source>
        <dbReference type="EMBL" id="KPA79512.1"/>
    </source>
</evidence>
<dbReference type="InterPro" id="IPR002777">
    <property type="entry name" value="PFD_beta-like"/>
</dbReference>
<keyword evidence="4" id="KW-0175">Coiled coil</keyword>
<dbReference type="Proteomes" id="UP000037923">
    <property type="component" value="Unassembled WGS sequence"/>
</dbReference>
<dbReference type="GeneID" id="26905626"/>
<dbReference type="EMBL" id="LGTL01000010">
    <property type="protein sequence ID" value="KPA79512.1"/>
    <property type="molecule type" value="Genomic_DNA"/>
</dbReference>
<evidence type="ECO:0000256" key="4">
    <source>
        <dbReference type="SAM" id="Coils"/>
    </source>
</evidence>
<sequence length="128" mass="14757">MTAVAAKKNDVPIDVTWEDQRHICVFSRLHRRVQALNRRRKLLADDIEKLDDASTEVMICDQVKYVFGEAFVDVECDSAVDLLDTEKQRMEAEREEVEAELHDLAAALNELKAQLYAKFGSQIYLEEK</sequence>
<dbReference type="InterPro" id="IPR016661">
    <property type="entry name" value="PFDN4"/>
</dbReference>
<dbReference type="RefSeq" id="XP_015657951.1">
    <property type="nucleotide sequence ID" value="XM_015803309.1"/>
</dbReference>
<proteinExistence type="inferred from homology"/>
<dbReference type="PANTHER" id="PTHR21100:SF9">
    <property type="entry name" value="PREFOLDIN SUBUNIT 4"/>
    <property type="match status" value="1"/>
</dbReference>
<keyword evidence="6" id="KW-1185">Reference proteome</keyword>
<dbReference type="GO" id="GO:0005737">
    <property type="term" value="C:cytoplasm"/>
    <property type="evidence" value="ECO:0007669"/>
    <property type="project" value="TreeGrafter"/>
</dbReference>